<dbReference type="AlphaFoldDB" id="A0A373A131"/>
<proteinExistence type="predicted"/>
<comment type="caution">
    <text evidence="1">The sequence shown here is derived from an EMBL/GenBank/DDBJ whole genome shotgun (WGS) entry which is preliminary data.</text>
</comment>
<evidence type="ECO:0008006" key="3">
    <source>
        <dbReference type="Google" id="ProtNLM"/>
    </source>
</evidence>
<dbReference type="Proteomes" id="UP000263377">
    <property type="component" value="Unassembled WGS sequence"/>
</dbReference>
<reference evidence="1 2" key="1">
    <citation type="submission" date="2018-08" db="EMBL/GenBank/DDBJ databases">
        <title>Diversity &amp; Physiological Properties of Lignin-Decomposing Actinobacteria from Soil.</title>
        <authorList>
            <person name="Roh S.G."/>
            <person name="Kim S.B."/>
        </authorList>
    </citation>
    <scope>NUCLEOTIDE SEQUENCE [LARGE SCALE GENOMIC DNA]</scope>
    <source>
        <strain evidence="1 2">MMS17-GH009</strain>
    </source>
</reference>
<dbReference type="EMBL" id="QVIG01000001">
    <property type="protein sequence ID" value="RGD61868.1"/>
    <property type="molecule type" value="Genomic_DNA"/>
</dbReference>
<evidence type="ECO:0000313" key="2">
    <source>
        <dbReference type="Proteomes" id="UP000263377"/>
    </source>
</evidence>
<evidence type="ECO:0000313" key="1">
    <source>
        <dbReference type="EMBL" id="RGD61868.1"/>
    </source>
</evidence>
<name>A0A373A131_9ACTN</name>
<sequence length="197" mass="21987">MTQQPLLLLDVDGPLNPYAAPKRRPEGYATHRLRPSWWVAKQEHLAAVQARQATRARHAKPPAVRVKPLRVWLNPSHGAELLALPYELVWATGWMGDANTHIGPHLGLPELPYISWSDLFGEARDGLHWKTRDVVAWAAGRPFVWVDDELGPRDEEWIEANHPGPALALHVNPRLGLLADDFATLRDWAEGCAVPGA</sequence>
<keyword evidence="2" id="KW-1185">Reference proteome</keyword>
<protein>
    <recommendedName>
        <fullName evidence="3">Secreted protein</fullName>
    </recommendedName>
</protein>
<accession>A0A373A131</accession>
<organism evidence="1 2">
    <name type="scientific">Kitasatospora xanthocidica</name>
    <dbReference type="NCBI Taxonomy" id="83382"/>
    <lineage>
        <taxon>Bacteria</taxon>
        <taxon>Bacillati</taxon>
        <taxon>Actinomycetota</taxon>
        <taxon>Actinomycetes</taxon>
        <taxon>Kitasatosporales</taxon>
        <taxon>Streptomycetaceae</taxon>
        <taxon>Kitasatospora</taxon>
    </lineage>
</organism>
<gene>
    <name evidence="1" type="ORF">DR950_32685</name>
</gene>
<dbReference type="RefSeq" id="WP_049656658.1">
    <property type="nucleotide sequence ID" value="NZ_QVIG01000001.1"/>
</dbReference>